<protein>
    <submittedName>
        <fullName evidence="9">Protein-disulfide isomerase</fullName>
    </submittedName>
</protein>
<dbReference type="InterPro" id="IPR012336">
    <property type="entry name" value="Thioredoxin-like_fold"/>
</dbReference>
<evidence type="ECO:0000259" key="8">
    <source>
        <dbReference type="PROSITE" id="PS51352"/>
    </source>
</evidence>
<dbReference type="PANTHER" id="PTHR13887:SF14">
    <property type="entry name" value="DISULFIDE BOND FORMATION PROTEIN D"/>
    <property type="match status" value="1"/>
</dbReference>
<keyword evidence="4" id="KW-0560">Oxidoreductase</keyword>
<dbReference type="PROSITE" id="PS51352">
    <property type="entry name" value="THIOREDOXIN_2"/>
    <property type="match status" value="1"/>
</dbReference>
<dbReference type="GO" id="GO:0016853">
    <property type="term" value="F:isomerase activity"/>
    <property type="evidence" value="ECO:0007669"/>
    <property type="project" value="UniProtKB-KW"/>
</dbReference>
<evidence type="ECO:0000256" key="4">
    <source>
        <dbReference type="ARBA" id="ARBA00023002"/>
    </source>
</evidence>
<evidence type="ECO:0000256" key="7">
    <source>
        <dbReference type="SAM" id="Phobius"/>
    </source>
</evidence>
<reference evidence="9 10" key="1">
    <citation type="submission" date="2016-10" db="EMBL/GenBank/DDBJ databases">
        <authorList>
            <person name="Varghese N."/>
            <person name="Submissions S."/>
        </authorList>
    </citation>
    <scope>NUCLEOTIDE SEQUENCE [LARGE SCALE GENOMIC DNA]</scope>
    <source>
        <strain evidence="9 10">DSM 18839</strain>
    </source>
</reference>
<dbReference type="PANTHER" id="PTHR13887">
    <property type="entry name" value="GLUTATHIONE S-TRANSFERASE KAPPA"/>
    <property type="match status" value="1"/>
</dbReference>
<comment type="caution">
    <text evidence="9">The sequence shown here is derived from an EMBL/GenBank/DDBJ whole genome shotgun (WGS) entry which is preliminary data.</text>
</comment>
<dbReference type="Proteomes" id="UP000198615">
    <property type="component" value="Unassembled WGS sequence"/>
</dbReference>
<accession>A0A8G2BMH2</accession>
<keyword evidence="9" id="KW-0413">Isomerase</keyword>
<evidence type="ECO:0000256" key="1">
    <source>
        <dbReference type="ARBA" id="ARBA00003565"/>
    </source>
</evidence>
<dbReference type="InterPro" id="IPR036249">
    <property type="entry name" value="Thioredoxin-like_sf"/>
</dbReference>
<feature type="transmembrane region" description="Helical" evidence="7">
    <location>
        <begin position="44"/>
        <end position="63"/>
    </location>
</feature>
<keyword evidence="3" id="KW-0732">Signal</keyword>
<comment type="similarity">
    <text evidence="2">Belongs to the thioredoxin family. DsbA subfamily.</text>
</comment>
<evidence type="ECO:0000256" key="5">
    <source>
        <dbReference type="ARBA" id="ARBA00023157"/>
    </source>
</evidence>
<comment type="function">
    <text evidence="1">May be required for disulfide bond formation in some proteins.</text>
</comment>
<dbReference type="EMBL" id="FNBW01000021">
    <property type="protein sequence ID" value="SDG54547.1"/>
    <property type="molecule type" value="Genomic_DNA"/>
</dbReference>
<keyword evidence="6" id="KW-0676">Redox-active center</keyword>
<organism evidence="9 10">
    <name type="scientific">Thalassobaculum litoreum DSM 18839</name>
    <dbReference type="NCBI Taxonomy" id="1123362"/>
    <lineage>
        <taxon>Bacteria</taxon>
        <taxon>Pseudomonadati</taxon>
        <taxon>Pseudomonadota</taxon>
        <taxon>Alphaproteobacteria</taxon>
        <taxon>Rhodospirillales</taxon>
        <taxon>Thalassobaculaceae</taxon>
        <taxon>Thalassobaculum</taxon>
    </lineage>
</organism>
<dbReference type="InterPro" id="IPR013766">
    <property type="entry name" value="Thioredoxin_domain"/>
</dbReference>
<gene>
    <name evidence="9" type="ORF">SAMN05660686_04798</name>
</gene>
<evidence type="ECO:0000313" key="9">
    <source>
        <dbReference type="EMBL" id="SDG54547.1"/>
    </source>
</evidence>
<dbReference type="Pfam" id="PF13462">
    <property type="entry name" value="Thioredoxin_4"/>
    <property type="match status" value="1"/>
</dbReference>
<evidence type="ECO:0000256" key="2">
    <source>
        <dbReference type="ARBA" id="ARBA00005791"/>
    </source>
</evidence>
<evidence type="ECO:0000313" key="10">
    <source>
        <dbReference type="Proteomes" id="UP000198615"/>
    </source>
</evidence>
<keyword evidence="7" id="KW-1133">Transmembrane helix</keyword>
<evidence type="ECO:0000256" key="3">
    <source>
        <dbReference type="ARBA" id="ARBA00022729"/>
    </source>
</evidence>
<evidence type="ECO:0000256" key="6">
    <source>
        <dbReference type="ARBA" id="ARBA00023284"/>
    </source>
</evidence>
<keyword evidence="7" id="KW-0472">Membrane</keyword>
<dbReference type="GO" id="GO:0016491">
    <property type="term" value="F:oxidoreductase activity"/>
    <property type="evidence" value="ECO:0007669"/>
    <property type="project" value="UniProtKB-KW"/>
</dbReference>
<keyword evidence="7" id="KW-0812">Transmembrane</keyword>
<name>A0A8G2BMH2_9PROT</name>
<dbReference type="SUPFAM" id="SSF52833">
    <property type="entry name" value="Thioredoxin-like"/>
    <property type="match status" value="1"/>
</dbReference>
<proteinExistence type="inferred from homology"/>
<keyword evidence="5" id="KW-1015">Disulfide bond</keyword>
<keyword evidence="10" id="KW-1185">Reference proteome</keyword>
<sequence>MFWRRDDGPWHFAAPLPIARRLWEHRSSSRSRAPETFNMTRRSIVLLTGLVALIVFAGGAFIYDRYGGLSAQPVAPAQGDALVRAHSPVIGPADAPVTIVEFFDPSCEACRAFYPAVKQIMANFPAETRLVIRYAPFHDGSDEAVRILETARLQDRYEPILEALLARQPEWAVHGAPDLEKAWEIVAAAGLDVEQARREMSSAEIDAVLEQDMADVQSNNVRQTPTFFVNGRPLESFGPQQLHDLVREEVESARAAH</sequence>
<feature type="domain" description="Thioredoxin" evidence="8">
    <location>
        <begin position="69"/>
        <end position="255"/>
    </location>
</feature>
<dbReference type="AlphaFoldDB" id="A0A8G2BMH2"/>
<dbReference type="Gene3D" id="3.40.30.10">
    <property type="entry name" value="Glutaredoxin"/>
    <property type="match status" value="1"/>
</dbReference>